<accession>A0ACC2LPY9</accession>
<name>A0ACC2LPY9_PERAE</name>
<gene>
    <name evidence="1" type="ORF">MRB53_009358</name>
</gene>
<keyword evidence="2" id="KW-1185">Reference proteome</keyword>
<reference evidence="1 2" key="1">
    <citation type="journal article" date="2022" name="Hortic Res">
        <title>A haplotype resolved chromosomal level avocado genome allows analysis of novel avocado genes.</title>
        <authorList>
            <person name="Nath O."/>
            <person name="Fletcher S.J."/>
            <person name="Hayward A."/>
            <person name="Shaw L.M."/>
            <person name="Masouleh A.K."/>
            <person name="Furtado A."/>
            <person name="Henry R.J."/>
            <person name="Mitter N."/>
        </authorList>
    </citation>
    <scope>NUCLEOTIDE SEQUENCE [LARGE SCALE GENOMIC DNA]</scope>
    <source>
        <strain evidence="2">cv. Hass</strain>
    </source>
</reference>
<comment type="caution">
    <text evidence="1">The sequence shown here is derived from an EMBL/GenBank/DDBJ whole genome shotgun (WGS) entry which is preliminary data.</text>
</comment>
<dbReference type="Proteomes" id="UP001234297">
    <property type="component" value="Chromosome 3"/>
</dbReference>
<evidence type="ECO:0000313" key="2">
    <source>
        <dbReference type="Proteomes" id="UP001234297"/>
    </source>
</evidence>
<organism evidence="1 2">
    <name type="scientific">Persea americana</name>
    <name type="common">Avocado</name>
    <dbReference type="NCBI Taxonomy" id="3435"/>
    <lineage>
        <taxon>Eukaryota</taxon>
        <taxon>Viridiplantae</taxon>
        <taxon>Streptophyta</taxon>
        <taxon>Embryophyta</taxon>
        <taxon>Tracheophyta</taxon>
        <taxon>Spermatophyta</taxon>
        <taxon>Magnoliopsida</taxon>
        <taxon>Magnoliidae</taxon>
        <taxon>Laurales</taxon>
        <taxon>Lauraceae</taxon>
        <taxon>Persea</taxon>
    </lineage>
</organism>
<evidence type="ECO:0000313" key="1">
    <source>
        <dbReference type="EMBL" id="KAJ8635091.1"/>
    </source>
</evidence>
<protein>
    <submittedName>
        <fullName evidence="1">Uncharacterized protein</fullName>
    </submittedName>
</protein>
<proteinExistence type="predicted"/>
<dbReference type="EMBL" id="CM056811">
    <property type="protein sequence ID" value="KAJ8635091.1"/>
    <property type="molecule type" value="Genomic_DNA"/>
</dbReference>
<sequence length="1063" mass="119212">MEVKNTGFSLSVLLFFCCFFVEAFVAVNGRAIVSPKPDPADAAATARWLASQNLWGSLSTISQDLGGAPFGNVVSFSDGLPGHGRGIPYFFLTPLDPTARNALEDERSSISISEHPLGTCGKTDPENPTCSKLTLNGKLKLIDGKSKEAEYAQRALFTKHPEMKDWPKDHNFQIFKLVIENIFLIDWFGGAKPLTVAEYLRYGMDQQHAILSNSAAVEIFPFFLFNLEDSLEEEDSLVMDALKEGETRNVEGDCATMNSTDKEQAVETDLDAFVEPAVGMEFESDEEAHRFFNSYAKRVGFKTKIRQSQKSKRLGKCFVHFSCSKEGFKETRENASNARPETRCGCLAGMKVRLNESGKWKAIEVNLQHNHLVCPTKEGSLENLDDSLRKRLKLGVKSSHRGQVTSQENVSEAEECEHPTFEEIDCHDHITKVRQLTQSHEDSLMTVTSLGGEETRDTEGDCGISKSVDKQQAIEGDQPACAVPTVGMEFELDEEAHRFFISYAKQVGFKTKIRQSQKSKRLGKCFVHFSCSKEGFKETKETASKGRPDTRCGCSAGMKVRLNDLGKWKVAEVNLQHNHLVGHTKVHNHLSSPTKVVPHKRLNEDLKKKLELYRLKRKRRLESSVKTHYRVEKKFQNVTDAECEHLTFEEGDRQNLITNSSSLKQSHRDPLMVAHLMEGGETGYREGDCALINSVNKEHAVEVDQNACLVPLVGMEFESDEEAHRFFNSYAKEVGFTTRIRQSQKSKRFGRCFVHFCCNREGFKETNETVSKTRPDTRCGCLGGMKVRLNGFGKWKVLEVNLHHNHLLNPTKATLHRHLVDKVGKGLKLDEITGQKTCEDYVTDAEGNGHSAFEERDCQNDASTIIQSEWSHVSLTSYGPSIIQSKPDPTDVAAVARWLVSLNSWGVLSTISSDMGGAPFGNVVPFSDGIPGDGRGIPYFYLANLDPSTRNVLNDERSSFTICEFPLGACGREDHENLTYTGLTLTGKLKLVDEESKEVEFAEDALFSKHAEMKSWPKDQNFQFFKLAIENIFLIDWFGGPKPLTLTQYLHPRMDELSLTSLP</sequence>